<keyword evidence="5" id="KW-0812">Transmembrane</keyword>
<keyword evidence="7" id="KW-0256">Endoplasmic reticulum</keyword>
<gene>
    <name evidence="14" type="ORF">Agabi119p4_11605</name>
</gene>
<feature type="domain" description="EMC1 first beta-propeller" evidence="13">
    <location>
        <begin position="19"/>
        <end position="428"/>
    </location>
</feature>
<keyword evidence="6 11" id="KW-0732">Signal</keyword>
<evidence type="ECO:0000256" key="9">
    <source>
        <dbReference type="ARBA" id="ARBA00023136"/>
    </source>
</evidence>
<evidence type="ECO:0000256" key="10">
    <source>
        <dbReference type="ARBA" id="ARBA00023180"/>
    </source>
</evidence>
<evidence type="ECO:0000256" key="2">
    <source>
        <dbReference type="ARBA" id="ARBA00007904"/>
    </source>
</evidence>
<evidence type="ECO:0000256" key="6">
    <source>
        <dbReference type="ARBA" id="ARBA00022729"/>
    </source>
</evidence>
<keyword evidence="9" id="KW-0472">Membrane</keyword>
<comment type="subunit">
    <text evidence="3">Component of the ER membrane protein complex (EMC).</text>
</comment>
<evidence type="ECO:0000256" key="1">
    <source>
        <dbReference type="ARBA" id="ARBA00004115"/>
    </source>
</evidence>
<accession>A0A8H7EVV4</accession>
<evidence type="ECO:0000256" key="7">
    <source>
        <dbReference type="ARBA" id="ARBA00022824"/>
    </source>
</evidence>
<comment type="subcellular location">
    <subcellularLocation>
        <location evidence="1">Endoplasmic reticulum membrane</location>
        <topology evidence="1">Single-pass type I membrane protein</topology>
    </subcellularLocation>
</comment>
<dbReference type="InterPro" id="IPR015943">
    <property type="entry name" value="WD40/YVTN_repeat-like_dom_sf"/>
</dbReference>
<dbReference type="GO" id="GO:0034975">
    <property type="term" value="P:protein folding in endoplasmic reticulum"/>
    <property type="evidence" value="ECO:0007669"/>
    <property type="project" value="TreeGrafter"/>
</dbReference>
<evidence type="ECO:0000313" key="15">
    <source>
        <dbReference type="Proteomes" id="UP000629468"/>
    </source>
</evidence>
<name>A0A8H7EVV4_AGABI</name>
<feature type="chain" id="PRO_5034164776" description="ER membrane protein complex subunit 1" evidence="11">
    <location>
        <begin position="20"/>
        <end position="1284"/>
    </location>
</feature>
<proteinExistence type="inferred from homology"/>
<comment type="similarity">
    <text evidence="2">Belongs to the EMC1 family.</text>
</comment>
<dbReference type="InterPro" id="IPR058545">
    <property type="entry name" value="Beta-prop_EMC1_1st"/>
</dbReference>
<keyword evidence="8" id="KW-1133">Transmembrane helix</keyword>
<keyword evidence="10" id="KW-0325">Glycoprotein</keyword>
<dbReference type="Gene3D" id="2.130.10.10">
    <property type="entry name" value="YVTN repeat-like/Quinoprotein amine dehydrogenase"/>
    <property type="match status" value="1"/>
</dbReference>
<evidence type="ECO:0000256" key="5">
    <source>
        <dbReference type="ARBA" id="ARBA00022692"/>
    </source>
</evidence>
<dbReference type="Proteomes" id="UP000629468">
    <property type="component" value="Unassembled WGS sequence"/>
</dbReference>
<dbReference type="InterPro" id="IPR026895">
    <property type="entry name" value="EMC1"/>
</dbReference>
<dbReference type="PANTHER" id="PTHR21573:SF0">
    <property type="entry name" value="ER MEMBRANE PROTEIN COMPLEX SUBUNIT 1"/>
    <property type="match status" value="1"/>
</dbReference>
<evidence type="ECO:0000256" key="8">
    <source>
        <dbReference type="ARBA" id="ARBA00022989"/>
    </source>
</evidence>
<reference evidence="14 15" key="1">
    <citation type="journal article" name="Sci. Rep.">
        <title>Telomere-to-telomere assembled and centromere annotated genomes of the two main subspecies of the button mushroom Agaricus bisporus reveal especially polymorphic chromosome ends.</title>
        <authorList>
            <person name="Sonnenberg A.S.M."/>
            <person name="Sedaghat-Telgerd N."/>
            <person name="Lavrijssen B."/>
            <person name="Ohm R.A."/>
            <person name="Hendrickx P.M."/>
            <person name="Scholtmeijer K."/>
            <person name="Baars J.J.P."/>
            <person name="van Peer A."/>
        </authorList>
    </citation>
    <scope>NUCLEOTIDE SEQUENCE [LARGE SCALE GENOMIC DNA]</scope>
    <source>
        <strain evidence="14 15">H119_p4</strain>
    </source>
</reference>
<feature type="domain" description="ER membrane protein complex subunit 1 C-terminal" evidence="12">
    <location>
        <begin position="812"/>
        <end position="1017"/>
    </location>
</feature>
<protein>
    <recommendedName>
        <fullName evidence="4">ER membrane protein complex subunit 1</fullName>
    </recommendedName>
</protein>
<evidence type="ECO:0000313" key="14">
    <source>
        <dbReference type="EMBL" id="KAF7759910.1"/>
    </source>
</evidence>
<sequence length="1284" mass="142671">MRQLFFVFLLALQSCLVHAVHKSDVGLIDWYKQLVGVPLTTTANSPTFHHVGGRDILLTATMSNVLAALDAEDGQVAWRYIFEGEDMIAGYYAHDNVVVTLSGTGGEILRTFDIQTGVLLLEKQLHLPQLGHRAEPHTFGKHVVFGDNNSTDIYVLTNGYNFARMNRETGETYWEFASPDASSLVIHSKLVLTPSALYLIGIAKSLQSYTLHVTSLNPKTGELISTANIPSSIENPINGFQVLSNGISDNNRIVWLEHGTLKHVLLVPKLTSKPVSVQQAEFESFVDVGLSKDAHIVAIKTDGAARVIKLIEDGITGVYDFKNEATTNEEQRFPVYSGNVEETGRVHVARVYWKQDVKQVALEIYSGTPDLSFSLFDFDTLNNGVINFAALNARGTGSNDIAPRLLILTYTGNVQLVEGTQVKWNREEALTSSVVAEFAELPPPKAVVGDHEGESFVSRVIRHIADLQKLPAYILHFLKRFVMNQSSVLTTKNNIQSDEAVRDEFGFRQIIVVATMFGKVYGIDSATGSVVWMRLLGLGWAANGGARLAPLKLYTFNGEGVGGEGKGARSDVVLIVQRTAANTLVDTVLFHIDAATGQDLTGKTAGSDVLEGIDIVPGVMVESYMLQLKGQKLVMLLDEYLQTYTYPDTPEAYDLLKEVASSLYFPLRTNSKLPSPPGSPRQRHLVGYQVGMNDELSRDRLIAHPVWTLSFRDGENVVGLVSSQKGPVASYGKVMANRTTLYKYLNPHMNVVLTDQRQGRPVTKDTNATTPTTEHPGCGVYVVDNVKGSILYEASLPSPGPGMKCNVKATLTENWLAYHYYDPEEAAVEEARGWRLVTVEFYEGDIDKKTKSSETSSFSEASTQVQIFEDVFVFPQGITAMTMTKTKFGISTKDLIVATNSNKIQSYPRRLLDPRRPRRKPTNQELEEGLMQYEPVLFDHPKAVLSHEYDVARTQHIITAPSLLESTSLVFATGLDMFLTRTSPSGTFDLLSETFNKKQLIWTVGGLLVALLVAWPMPHLTAASTSLASAKKVACAPSPVEVVYLNGEVIEVIELEEEEVIEDNTEDYIDFEGGCYNPNDDDVNSYSDFVREEDIISRESKTKDVNFFFSVGKQIGNARKRQCLTCRKERREKWIVAETTTLRRHMASTHKSVYYQWALQNNFKSMLPADRKAEKHVKTNKRASQSTLDPYLTLHPPSNRGAVEYYDAAFTQAALEWIAVTNQPLSALQHPKFREMIEIASRAEEEVVIPSQEETRDALIDLFKKNPTSFRGRLAKDIARDVGL</sequence>
<evidence type="ECO:0000259" key="12">
    <source>
        <dbReference type="Pfam" id="PF07774"/>
    </source>
</evidence>
<dbReference type="GO" id="GO:0072546">
    <property type="term" value="C:EMC complex"/>
    <property type="evidence" value="ECO:0007669"/>
    <property type="project" value="InterPro"/>
</dbReference>
<dbReference type="PROSITE" id="PS51257">
    <property type="entry name" value="PROKAR_LIPOPROTEIN"/>
    <property type="match status" value="1"/>
</dbReference>
<evidence type="ECO:0000256" key="4">
    <source>
        <dbReference type="ARBA" id="ARBA00020824"/>
    </source>
</evidence>
<organism evidence="14 15">
    <name type="scientific">Agaricus bisporus var. burnettii</name>
    <dbReference type="NCBI Taxonomy" id="192524"/>
    <lineage>
        <taxon>Eukaryota</taxon>
        <taxon>Fungi</taxon>
        <taxon>Dikarya</taxon>
        <taxon>Basidiomycota</taxon>
        <taxon>Agaricomycotina</taxon>
        <taxon>Agaricomycetes</taxon>
        <taxon>Agaricomycetidae</taxon>
        <taxon>Agaricales</taxon>
        <taxon>Agaricineae</taxon>
        <taxon>Agaricaceae</taxon>
        <taxon>Agaricus</taxon>
    </lineage>
</organism>
<feature type="signal peptide" evidence="11">
    <location>
        <begin position="1"/>
        <end position="19"/>
    </location>
</feature>
<evidence type="ECO:0000256" key="3">
    <source>
        <dbReference type="ARBA" id="ARBA00011276"/>
    </source>
</evidence>
<evidence type="ECO:0000256" key="11">
    <source>
        <dbReference type="SAM" id="SignalP"/>
    </source>
</evidence>
<dbReference type="EMBL" id="JABXXO010000016">
    <property type="protein sequence ID" value="KAF7759910.1"/>
    <property type="molecule type" value="Genomic_DNA"/>
</dbReference>
<dbReference type="PANTHER" id="PTHR21573">
    <property type="entry name" value="ER MEMBRANE PROTEIN COMPLEX SUBUNIT 1"/>
    <property type="match status" value="1"/>
</dbReference>
<dbReference type="Pfam" id="PF07774">
    <property type="entry name" value="EMC1_C"/>
    <property type="match status" value="1"/>
</dbReference>
<dbReference type="InterPro" id="IPR011678">
    <property type="entry name" value="EMC1_C"/>
</dbReference>
<evidence type="ECO:0000259" key="13">
    <source>
        <dbReference type="Pfam" id="PF25293"/>
    </source>
</evidence>
<comment type="caution">
    <text evidence="14">The sequence shown here is derived from an EMBL/GenBank/DDBJ whole genome shotgun (WGS) entry which is preliminary data.</text>
</comment>
<dbReference type="SUPFAM" id="SSF50998">
    <property type="entry name" value="Quinoprotein alcohol dehydrogenase-like"/>
    <property type="match status" value="1"/>
</dbReference>
<dbReference type="InterPro" id="IPR011047">
    <property type="entry name" value="Quinoprotein_ADH-like_sf"/>
</dbReference>
<dbReference type="Pfam" id="PF25293">
    <property type="entry name" value="Beta-prop_EMC1_N"/>
    <property type="match status" value="1"/>
</dbReference>